<evidence type="ECO:0000259" key="3">
    <source>
        <dbReference type="Pfam" id="PF07338"/>
    </source>
</evidence>
<gene>
    <name evidence="4" type="ORF">RDT67_08115</name>
</gene>
<reference evidence="4" key="1">
    <citation type="submission" date="2023-08" db="EMBL/GenBank/DDBJ databases">
        <title>The Comparative Genomic Analysis of Yersiniaceae from Polar Regions.</title>
        <authorList>
            <person name="Goncharov A."/>
            <person name="Aslanov B."/>
            <person name="Kolodzhieva V."/>
            <person name="Azarov D."/>
            <person name="Mochov A."/>
            <person name="Lebedeva E."/>
        </authorList>
    </citation>
    <scope>NUCLEOTIDE SEQUENCE</scope>
    <source>
        <strain evidence="4">Vf</strain>
    </source>
</reference>
<evidence type="ECO:0000256" key="1">
    <source>
        <dbReference type="ARBA" id="ARBA00022729"/>
    </source>
</evidence>
<comment type="caution">
    <text evidence="4">The sequence shown here is derived from an EMBL/GenBank/DDBJ whole genome shotgun (WGS) entry which is preliminary data.</text>
</comment>
<dbReference type="InterPro" id="IPR051096">
    <property type="entry name" value="BhsA/McbA_stress_biofilm_assoc"/>
</dbReference>
<dbReference type="Pfam" id="PF07338">
    <property type="entry name" value="YdgH_BhsA-like"/>
    <property type="match status" value="1"/>
</dbReference>
<evidence type="ECO:0000313" key="5">
    <source>
        <dbReference type="Proteomes" id="UP001224622"/>
    </source>
</evidence>
<feature type="domain" description="YdgH/BhsA/McbA-like" evidence="3">
    <location>
        <begin position="38"/>
        <end position="91"/>
    </location>
</feature>
<sequence>MKSLKMIVAALIVGSVSFGSMAATLLTKEDLAKDPSKYEKIGTVTSTAQATDPMDLKEELSKLADEKGGQYYVVLAAREHGKFSAVAEVYKDKK</sequence>
<evidence type="ECO:0000256" key="2">
    <source>
        <dbReference type="SAM" id="SignalP"/>
    </source>
</evidence>
<dbReference type="Proteomes" id="UP001224622">
    <property type="component" value="Unassembled WGS sequence"/>
</dbReference>
<dbReference type="PANTHER" id="PTHR34156">
    <property type="entry name" value="OUTER MEMBRANE PROTEIN-RELATED-RELATED"/>
    <property type="match status" value="1"/>
</dbReference>
<name>A0AAJ1YB57_SERFO</name>
<dbReference type="EMBL" id="JAVIGA010000006">
    <property type="protein sequence ID" value="MDQ9126391.1"/>
    <property type="molecule type" value="Genomic_DNA"/>
</dbReference>
<dbReference type="InterPro" id="IPR010854">
    <property type="entry name" value="YdgH/BhsA/McbA-like_dom"/>
</dbReference>
<evidence type="ECO:0000313" key="4">
    <source>
        <dbReference type="EMBL" id="MDQ9126391.1"/>
    </source>
</evidence>
<dbReference type="PANTHER" id="PTHR34156:SF9">
    <property type="entry name" value="SECRETED PROTEIN"/>
    <property type="match status" value="1"/>
</dbReference>
<protein>
    <submittedName>
        <fullName evidence="4">DUF1471 domain-containing protein</fullName>
    </submittedName>
</protein>
<proteinExistence type="predicted"/>
<dbReference type="RefSeq" id="WP_024527587.1">
    <property type="nucleotide sequence ID" value="NZ_CAMKVM010000023.1"/>
</dbReference>
<feature type="signal peptide" evidence="2">
    <location>
        <begin position="1"/>
        <end position="22"/>
    </location>
</feature>
<feature type="chain" id="PRO_5042510888" evidence="2">
    <location>
        <begin position="23"/>
        <end position="94"/>
    </location>
</feature>
<dbReference type="InterPro" id="IPR036275">
    <property type="entry name" value="YdgH-like_sf"/>
</dbReference>
<dbReference type="InterPro" id="IPR025543">
    <property type="entry name" value="Dodecin-like"/>
</dbReference>
<keyword evidence="1 2" id="KW-0732">Signal</keyword>
<dbReference type="SUPFAM" id="SSF159871">
    <property type="entry name" value="YdgH-like"/>
    <property type="match status" value="1"/>
</dbReference>
<organism evidence="4 5">
    <name type="scientific">Serratia fonticola</name>
    <dbReference type="NCBI Taxonomy" id="47917"/>
    <lineage>
        <taxon>Bacteria</taxon>
        <taxon>Pseudomonadati</taxon>
        <taxon>Pseudomonadota</taxon>
        <taxon>Gammaproteobacteria</taxon>
        <taxon>Enterobacterales</taxon>
        <taxon>Yersiniaceae</taxon>
        <taxon>Serratia</taxon>
    </lineage>
</organism>
<accession>A0AAJ1YB57</accession>
<dbReference type="AlphaFoldDB" id="A0AAJ1YB57"/>
<dbReference type="Gene3D" id="3.30.1660.10">
    <property type="entry name" value="Flavin-binding protein dodecin"/>
    <property type="match status" value="1"/>
</dbReference>